<keyword evidence="2" id="KW-1185">Reference proteome</keyword>
<sequence>MGYPPCSIRMNIN</sequence>
<reference evidence="2" key="1">
    <citation type="submission" date="2014-09" db="EMBL/GenBank/DDBJ databases">
        <authorList>
            <person name="Mudge J."/>
            <person name="Ramaraj T."/>
            <person name="Lindquist I.E."/>
            <person name="Bharti A.K."/>
            <person name="Sundararajan A."/>
            <person name="Cameron C.T."/>
            <person name="Woodward J.E."/>
            <person name="May G.D."/>
            <person name="Brubaker C."/>
            <person name="Broadhvest J."/>
            <person name="Wilkins T.A."/>
        </authorList>
    </citation>
    <scope>NUCLEOTIDE SEQUENCE</scope>
    <source>
        <strain evidence="2">cv. AKA8401</strain>
    </source>
</reference>
<evidence type="ECO:0000313" key="1">
    <source>
        <dbReference type="EMBL" id="KHF99610.1"/>
    </source>
</evidence>
<protein>
    <submittedName>
        <fullName evidence="1">Uncharacterized protein</fullName>
    </submittedName>
</protein>
<gene>
    <name evidence="1" type="ORF">F383_38521</name>
</gene>
<evidence type="ECO:0000313" key="2">
    <source>
        <dbReference type="Proteomes" id="UP000032142"/>
    </source>
</evidence>
<organism evidence="1 2">
    <name type="scientific">Gossypium arboreum</name>
    <name type="common">Tree cotton</name>
    <name type="synonym">Gossypium nanking</name>
    <dbReference type="NCBI Taxonomy" id="29729"/>
    <lineage>
        <taxon>Eukaryota</taxon>
        <taxon>Viridiplantae</taxon>
        <taxon>Streptophyta</taxon>
        <taxon>Embryophyta</taxon>
        <taxon>Tracheophyta</taxon>
        <taxon>Spermatophyta</taxon>
        <taxon>Magnoliopsida</taxon>
        <taxon>eudicotyledons</taxon>
        <taxon>Gunneridae</taxon>
        <taxon>Pentapetalae</taxon>
        <taxon>rosids</taxon>
        <taxon>malvids</taxon>
        <taxon>Malvales</taxon>
        <taxon>Malvaceae</taxon>
        <taxon>Malvoideae</taxon>
        <taxon>Gossypium</taxon>
    </lineage>
</organism>
<dbReference type="Proteomes" id="UP000032142">
    <property type="component" value="Unassembled WGS sequence"/>
</dbReference>
<accession>A0A0B0ML03</accession>
<comment type="caution">
    <text evidence="1">The sequence shown here is derived from an EMBL/GenBank/DDBJ whole genome shotgun (WGS) entry which is preliminary data.</text>
</comment>
<name>A0A0B0ML03_GOSAR</name>
<proteinExistence type="predicted"/>
<dbReference type="EMBL" id="JRRC01086487">
    <property type="protein sequence ID" value="KHF99610.1"/>
    <property type="molecule type" value="Genomic_DNA"/>
</dbReference>